<sequence length="143" mass="15400">MIQSAFRATINQSQTIGTTFTKVLFPQELFDLNNEYNPATSTFVPAQRGVYLVQATISITQSGATTSGTNLEIWVNGNAVAVETESVPIDAPLVNTITVSAILSLFGGNTVEIFAFNLPVSLNTLKDIAFVHFEAARFPSPTE</sequence>
<dbReference type="AlphaFoldDB" id="A0A1W6WXA0"/>
<protein>
    <recommendedName>
        <fullName evidence="1">C1q domain-containing protein</fullName>
    </recommendedName>
</protein>
<proteinExistence type="predicted"/>
<evidence type="ECO:0000313" key="3">
    <source>
        <dbReference type="Proteomes" id="UP000194143"/>
    </source>
</evidence>
<dbReference type="RefSeq" id="WP_033795054.1">
    <property type="nucleotide sequence ID" value="NZ_JARSYZ010000007.1"/>
</dbReference>
<keyword evidence="2" id="KW-0614">Plasmid</keyword>
<dbReference type="InterPro" id="IPR008983">
    <property type="entry name" value="Tumour_necrosis_fac-like_dom"/>
</dbReference>
<evidence type="ECO:0000259" key="1">
    <source>
        <dbReference type="Pfam" id="PF00386"/>
    </source>
</evidence>
<dbReference type="Proteomes" id="UP000194143">
    <property type="component" value="Plasmid poh1"/>
</dbReference>
<reference evidence="2 3" key="1">
    <citation type="submission" date="2017-04" db="EMBL/GenBank/DDBJ databases">
        <title>Complete Genome Sequence of Bacillus thuringiensis type Strain ATCC 10792.</title>
        <authorList>
            <person name="Oh D.-H."/>
            <person name="Park B.-J."/>
            <person name="Shuai W."/>
            <person name="Chelliah R."/>
        </authorList>
    </citation>
    <scope>NUCLEOTIDE SEQUENCE [LARGE SCALE GENOMIC DNA]</scope>
    <source>
        <strain evidence="2 3">ATCC 10792</strain>
        <plasmid evidence="2 3">poh1</plasmid>
    </source>
</reference>
<name>A0A1W6WXA0_BACTU</name>
<geneLocation type="plasmid" evidence="2 3">
    <name>poh1</name>
</geneLocation>
<evidence type="ECO:0000313" key="2">
    <source>
        <dbReference type="EMBL" id="ARP61222.1"/>
    </source>
</evidence>
<accession>A0A1W6WXA0</accession>
<feature type="domain" description="C1q" evidence="1">
    <location>
        <begin position="5"/>
        <end position="111"/>
    </location>
</feature>
<dbReference type="SUPFAM" id="SSF49842">
    <property type="entry name" value="TNF-like"/>
    <property type="match status" value="1"/>
</dbReference>
<keyword evidence="3" id="KW-1185">Reference proteome</keyword>
<dbReference type="InterPro" id="IPR001073">
    <property type="entry name" value="C1q_dom"/>
</dbReference>
<gene>
    <name evidence="2" type="ORF">CAB88_29805</name>
</gene>
<organism evidence="2 3">
    <name type="scientific">Bacillus thuringiensis</name>
    <dbReference type="NCBI Taxonomy" id="1428"/>
    <lineage>
        <taxon>Bacteria</taxon>
        <taxon>Bacillati</taxon>
        <taxon>Bacillota</taxon>
        <taxon>Bacilli</taxon>
        <taxon>Bacillales</taxon>
        <taxon>Bacillaceae</taxon>
        <taxon>Bacillus</taxon>
        <taxon>Bacillus cereus group</taxon>
    </lineage>
</organism>
<dbReference type="Gene3D" id="2.60.120.40">
    <property type="match status" value="1"/>
</dbReference>
<dbReference type="Pfam" id="PF00386">
    <property type="entry name" value="C1q"/>
    <property type="match status" value="1"/>
</dbReference>
<dbReference type="EMBL" id="CP021062">
    <property type="protein sequence ID" value="ARP61222.1"/>
    <property type="molecule type" value="Genomic_DNA"/>
</dbReference>